<proteinExistence type="predicted"/>
<dbReference type="InterPro" id="IPR006665">
    <property type="entry name" value="OmpA-like"/>
</dbReference>
<dbReference type="CDD" id="cd07185">
    <property type="entry name" value="OmpA_C-like"/>
    <property type="match status" value="1"/>
</dbReference>
<dbReference type="PANTHER" id="PTHR30329">
    <property type="entry name" value="STATOR ELEMENT OF FLAGELLAR MOTOR COMPLEX"/>
    <property type="match status" value="1"/>
</dbReference>
<organism evidence="7 8">
    <name type="scientific">Falsiruegeria mediterranea M17</name>
    <dbReference type="NCBI Taxonomy" id="1200281"/>
    <lineage>
        <taxon>Bacteria</taxon>
        <taxon>Pseudomonadati</taxon>
        <taxon>Pseudomonadota</taxon>
        <taxon>Alphaproteobacteria</taxon>
        <taxon>Rhodobacterales</taxon>
        <taxon>Roseobacteraceae</taxon>
        <taxon>Falsiruegeria</taxon>
    </lineage>
</organism>
<comment type="subcellular location">
    <subcellularLocation>
        <location evidence="1">Cell outer membrane</location>
    </subcellularLocation>
</comment>
<evidence type="ECO:0000313" key="7">
    <source>
        <dbReference type="EMBL" id="SPJ30378.1"/>
    </source>
</evidence>
<evidence type="ECO:0000259" key="6">
    <source>
        <dbReference type="PROSITE" id="PS51123"/>
    </source>
</evidence>
<dbReference type="RefSeq" id="WP_108790794.1">
    <property type="nucleotide sequence ID" value="NZ_ONZG01000011.1"/>
</dbReference>
<keyword evidence="2 4" id="KW-0472">Membrane</keyword>
<dbReference type="InterPro" id="IPR050330">
    <property type="entry name" value="Bact_OuterMem_StrucFunc"/>
</dbReference>
<dbReference type="PROSITE" id="PS51123">
    <property type="entry name" value="OMPA_2"/>
    <property type="match status" value="1"/>
</dbReference>
<evidence type="ECO:0000313" key="8">
    <source>
        <dbReference type="Proteomes" id="UP000244898"/>
    </source>
</evidence>
<dbReference type="OrthoDB" id="9792021at2"/>
<keyword evidence="8" id="KW-1185">Reference proteome</keyword>
<dbReference type="EMBL" id="ONZG01000011">
    <property type="protein sequence ID" value="SPJ30378.1"/>
    <property type="molecule type" value="Genomic_DNA"/>
</dbReference>
<feature type="signal peptide" evidence="5">
    <location>
        <begin position="1"/>
        <end position="18"/>
    </location>
</feature>
<evidence type="ECO:0000256" key="4">
    <source>
        <dbReference type="PROSITE-ProRule" id="PRU00473"/>
    </source>
</evidence>
<dbReference type="GO" id="GO:0009279">
    <property type="term" value="C:cell outer membrane"/>
    <property type="evidence" value="ECO:0007669"/>
    <property type="project" value="UniProtKB-SubCell"/>
</dbReference>
<name>A0A2R8CDL6_9RHOB</name>
<gene>
    <name evidence="7" type="primary">oprF</name>
    <name evidence="7" type="ORF">TRM7615_03911</name>
</gene>
<accession>A0A2R8CDL6</accession>
<protein>
    <submittedName>
        <fullName evidence="7">Outer membrane porin F</fullName>
    </submittedName>
</protein>
<dbReference type="AlphaFoldDB" id="A0A2R8CDL6"/>
<dbReference type="PRINTS" id="PR01021">
    <property type="entry name" value="OMPADOMAIN"/>
</dbReference>
<evidence type="ECO:0000256" key="1">
    <source>
        <dbReference type="ARBA" id="ARBA00004442"/>
    </source>
</evidence>
<evidence type="ECO:0000256" key="5">
    <source>
        <dbReference type="SAM" id="SignalP"/>
    </source>
</evidence>
<dbReference type="InterPro" id="IPR006664">
    <property type="entry name" value="OMP_bac"/>
</dbReference>
<keyword evidence="5" id="KW-0732">Signal</keyword>
<reference evidence="8" key="1">
    <citation type="submission" date="2018-03" db="EMBL/GenBank/DDBJ databases">
        <authorList>
            <person name="Rodrigo-Torres L."/>
            <person name="Arahal R. D."/>
            <person name="Lucena T."/>
        </authorList>
    </citation>
    <scope>NUCLEOTIDE SEQUENCE [LARGE SCALE GENOMIC DNA]</scope>
    <source>
        <strain evidence="8">CECT 7615</strain>
    </source>
</reference>
<evidence type="ECO:0000256" key="2">
    <source>
        <dbReference type="ARBA" id="ARBA00023136"/>
    </source>
</evidence>
<sequence>MIRTLAFCAALAAVPAAAQELALPSEARQLTNRVNPLDSYDLPIAIWDGSRVPTREVQGRVVKQTWRISVGSKTTLQVFASLRDQIEAQGYDVLLDCPGETCGGFDFRFGTEVVPSPDMYVSIRDYRFLSAIRGDDVLSLLVSRNPPDAYVQIITVTPPNAAPMEVAPEGEPVSVEASGSVSGLDVAGHVVLGDLEFETGADALGTGPFDSLSALAEWLNQEATRRVALVGHTDNIGVLESNISLGQRRAEAVKARLVEEFGVTPDQLETAGAGYLAPVASNATPQGREANRRVEAVVLPAR</sequence>
<dbReference type="Proteomes" id="UP000244898">
    <property type="component" value="Unassembled WGS sequence"/>
</dbReference>
<keyword evidence="3" id="KW-0998">Cell outer membrane</keyword>
<dbReference type="Gene3D" id="3.30.1330.60">
    <property type="entry name" value="OmpA-like domain"/>
    <property type="match status" value="1"/>
</dbReference>
<dbReference type="InterPro" id="IPR036737">
    <property type="entry name" value="OmpA-like_sf"/>
</dbReference>
<feature type="chain" id="PRO_5015308395" evidence="5">
    <location>
        <begin position="19"/>
        <end position="302"/>
    </location>
</feature>
<dbReference type="PANTHER" id="PTHR30329:SF21">
    <property type="entry name" value="LIPOPROTEIN YIAD-RELATED"/>
    <property type="match status" value="1"/>
</dbReference>
<dbReference type="Pfam" id="PF00691">
    <property type="entry name" value="OmpA"/>
    <property type="match status" value="1"/>
</dbReference>
<evidence type="ECO:0000256" key="3">
    <source>
        <dbReference type="ARBA" id="ARBA00023237"/>
    </source>
</evidence>
<feature type="domain" description="OmpA-like" evidence="6">
    <location>
        <begin position="186"/>
        <end position="302"/>
    </location>
</feature>
<dbReference type="SUPFAM" id="SSF103088">
    <property type="entry name" value="OmpA-like"/>
    <property type="match status" value="1"/>
</dbReference>